<dbReference type="Gene3D" id="2.60.120.10">
    <property type="entry name" value="Jelly Rolls"/>
    <property type="match status" value="1"/>
</dbReference>
<evidence type="ECO:0000259" key="2">
    <source>
        <dbReference type="PROSITE" id="PS50937"/>
    </source>
</evidence>
<dbReference type="GO" id="GO:0003700">
    <property type="term" value="F:DNA-binding transcription factor activity"/>
    <property type="evidence" value="ECO:0007669"/>
    <property type="project" value="TreeGrafter"/>
</dbReference>
<dbReference type="CDD" id="cd00592">
    <property type="entry name" value="HTH_MerR-like"/>
    <property type="match status" value="1"/>
</dbReference>
<reference evidence="4" key="1">
    <citation type="submission" date="2021-12" db="EMBL/GenBank/DDBJ databases">
        <authorList>
            <person name="Li Y."/>
        </authorList>
    </citation>
    <scope>NUCLEOTIDE SEQUENCE</scope>
    <source>
        <strain evidence="4">DKSPLA3</strain>
    </source>
</reference>
<keyword evidence="5" id="KW-1185">Reference proteome</keyword>
<dbReference type="InterPro" id="IPR009061">
    <property type="entry name" value="DNA-bd_dom_put_sf"/>
</dbReference>
<accession>A0A9X1SZV0</accession>
<protein>
    <submittedName>
        <fullName evidence="4">MerR family transcriptional regulator</fullName>
    </submittedName>
</protein>
<dbReference type="AlphaFoldDB" id="A0A9X1SZV0"/>
<dbReference type="InterPro" id="IPR013096">
    <property type="entry name" value="Cupin_2"/>
</dbReference>
<dbReference type="Gene3D" id="1.10.260.40">
    <property type="entry name" value="lambda repressor-like DNA-binding domains"/>
    <property type="match status" value="1"/>
</dbReference>
<dbReference type="SUPFAM" id="SSF47413">
    <property type="entry name" value="lambda repressor-like DNA-binding domains"/>
    <property type="match status" value="1"/>
</dbReference>
<proteinExistence type="predicted"/>
<feature type="domain" description="HTH cro/C1-type" evidence="3">
    <location>
        <begin position="101"/>
        <end position="155"/>
    </location>
</feature>
<dbReference type="InterPro" id="IPR050807">
    <property type="entry name" value="TransReg_Diox_bact_type"/>
</dbReference>
<dbReference type="PROSITE" id="PS50937">
    <property type="entry name" value="HTH_MERR_2"/>
    <property type="match status" value="1"/>
</dbReference>
<dbReference type="SUPFAM" id="SSF51182">
    <property type="entry name" value="RmlC-like cupins"/>
    <property type="match status" value="1"/>
</dbReference>
<dbReference type="Pfam" id="PF13411">
    <property type="entry name" value="MerR_1"/>
    <property type="match status" value="1"/>
</dbReference>
<dbReference type="InterPro" id="IPR014710">
    <property type="entry name" value="RmlC-like_jellyroll"/>
</dbReference>
<dbReference type="CDD" id="cd02209">
    <property type="entry name" value="cupin_XRE_C"/>
    <property type="match status" value="1"/>
</dbReference>
<dbReference type="SMART" id="SM00422">
    <property type="entry name" value="HTH_MERR"/>
    <property type="match status" value="1"/>
</dbReference>
<dbReference type="GO" id="GO:0003677">
    <property type="term" value="F:DNA binding"/>
    <property type="evidence" value="ECO:0007669"/>
    <property type="project" value="UniProtKB-KW"/>
</dbReference>
<evidence type="ECO:0000256" key="1">
    <source>
        <dbReference type="ARBA" id="ARBA00023125"/>
    </source>
</evidence>
<dbReference type="InterPro" id="IPR010982">
    <property type="entry name" value="Lambda_DNA-bd_dom_sf"/>
</dbReference>
<keyword evidence="1" id="KW-0238">DNA-binding</keyword>
<dbReference type="Proteomes" id="UP001139089">
    <property type="component" value="Unassembled WGS sequence"/>
</dbReference>
<evidence type="ECO:0000259" key="3">
    <source>
        <dbReference type="PROSITE" id="PS50943"/>
    </source>
</evidence>
<dbReference type="InterPro" id="IPR011051">
    <property type="entry name" value="RmlC_Cupin_sf"/>
</dbReference>
<dbReference type="SUPFAM" id="SSF46955">
    <property type="entry name" value="Putative DNA-binding domain"/>
    <property type="match status" value="1"/>
</dbReference>
<dbReference type="Pfam" id="PF07883">
    <property type="entry name" value="Cupin_2"/>
    <property type="match status" value="1"/>
</dbReference>
<dbReference type="InterPro" id="IPR001387">
    <property type="entry name" value="Cro/C1-type_HTH"/>
</dbReference>
<dbReference type="GO" id="GO:0005829">
    <property type="term" value="C:cytosol"/>
    <property type="evidence" value="ECO:0007669"/>
    <property type="project" value="TreeGrafter"/>
</dbReference>
<evidence type="ECO:0000313" key="4">
    <source>
        <dbReference type="EMBL" id="MCD7108369.1"/>
    </source>
</evidence>
<dbReference type="PROSITE" id="PS50943">
    <property type="entry name" value="HTH_CROC1"/>
    <property type="match status" value="1"/>
</dbReference>
<comment type="caution">
    <text evidence="4">The sequence shown here is derived from an EMBL/GenBank/DDBJ whole genome shotgun (WGS) entry which is preliminary data.</text>
</comment>
<dbReference type="EMBL" id="JAJOZR010000002">
    <property type="protein sequence ID" value="MCD7108369.1"/>
    <property type="molecule type" value="Genomic_DNA"/>
</dbReference>
<sequence length="274" mass="29944">MDDIRFKITEAARMAGVSASTLRLWESQGLIEPLRSATGQRLFDQTLMDRLKTIGWLRTEKGLNPAAIREVLKDEGETAPAAATETAPVEADASRAIGPKIRHIRRQAGRTLQSVADETGIALSLLSSFERISQGLSLPALHALAACFGTTLAALSGQEGGEHRQSLVRAGQWSAWPATASGVTIQPLAEGRHQMECHRFVLAPGASSEGAYRHEGEEFLHVLQGRMQIVLDGDQFFDLAAGDSFTFESTRYHAWRNLHEAETVLIWINTPATF</sequence>
<dbReference type="CDD" id="cd00093">
    <property type="entry name" value="HTH_XRE"/>
    <property type="match status" value="1"/>
</dbReference>
<dbReference type="PANTHER" id="PTHR46797:SF1">
    <property type="entry name" value="METHYLPHOSPHONATE SYNTHASE"/>
    <property type="match status" value="1"/>
</dbReference>
<organism evidence="4 5">
    <name type="scientific">Rhizobium quercicola</name>
    <dbReference type="NCBI Taxonomy" id="2901226"/>
    <lineage>
        <taxon>Bacteria</taxon>
        <taxon>Pseudomonadati</taxon>
        <taxon>Pseudomonadota</taxon>
        <taxon>Alphaproteobacteria</taxon>
        <taxon>Hyphomicrobiales</taxon>
        <taxon>Rhizobiaceae</taxon>
        <taxon>Rhizobium/Agrobacterium group</taxon>
        <taxon>Rhizobium</taxon>
    </lineage>
</organism>
<dbReference type="RefSeq" id="WP_231812356.1">
    <property type="nucleotide sequence ID" value="NZ_JAJOZR010000002.1"/>
</dbReference>
<dbReference type="SMART" id="SM00530">
    <property type="entry name" value="HTH_XRE"/>
    <property type="match status" value="1"/>
</dbReference>
<name>A0A9X1SZV0_9HYPH</name>
<dbReference type="Gene3D" id="1.10.1660.10">
    <property type="match status" value="1"/>
</dbReference>
<feature type="domain" description="HTH merR-type" evidence="2">
    <location>
        <begin position="5"/>
        <end position="74"/>
    </location>
</feature>
<evidence type="ECO:0000313" key="5">
    <source>
        <dbReference type="Proteomes" id="UP001139089"/>
    </source>
</evidence>
<dbReference type="PANTHER" id="PTHR46797">
    <property type="entry name" value="HTH-TYPE TRANSCRIPTIONAL REGULATOR"/>
    <property type="match status" value="1"/>
</dbReference>
<gene>
    <name evidence="4" type="ORF">LRX75_04840</name>
</gene>
<dbReference type="InterPro" id="IPR000551">
    <property type="entry name" value="MerR-type_HTH_dom"/>
</dbReference>